<dbReference type="InterPro" id="IPR010921">
    <property type="entry name" value="Trp_repressor/repl_initiator"/>
</dbReference>
<sequence length="39" mass="4665">MKRTRRKFSAEFKTKVVLEVLSERLTLTELAQKHEIHPN</sequence>
<accession>A0A7C5DGJ0</accession>
<name>A0A7C5DGJ0_9CHLB</name>
<dbReference type="Gene3D" id="1.10.10.10">
    <property type="entry name" value="Winged helix-like DNA-binding domain superfamily/Winged helix DNA-binding domain"/>
    <property type="match status" value="1"/>
</dbReference>
<dbReference type="InterPro" id="IPR002514">
    <property type="entry name" value="Transposase_8"/>
</dbReference>
<dbReference type="GO" id="GO:0006313">
    <property type="term" value="P:DNA transposition"/>
    <property type="evidence" value="ECO:0007669"/>
    <property type="project" value="InterPro"/>
</dbReference>
<reference evidence="1" key="1">
    <citation type="journal article" date="2020" name="mSystems">
        <title>Genome- and Community-Level Interaction Insights into Carbon Utilization and Element Cycling Functions of Hydrothermarchaeota in Hydrothermal Sediment.</title>
        <authorList>
            <person name="Zhou Z."/>
            <person name="Liu Y."/>
            <person name="Xu W."/>
            <person name="Pan J."/>
            <person name="Luo Z.H."/>
            <person name="Li M."/>
        </authorList>
    </citation>
    <scope>NUCLEOTIDE SEQUENCE [LARGE SCALE GENOMIC DNA]</scope>
    <source>
        <strain evidence="1">HyVt-628</strain>
    </source>
</reference>
<dbReference type="GO" id="GO:0004803">
    <property type="term" value="F:transposase activity"/>
    <property type="evidence" value="ECO:0007669"/>
    <property type="project" value="InterPro"/>
</dbReference>
<dbReference type="GO" id="GO:0043565">
    <property type="term" value="F:sequence-specific DNA binding"/>
    <property type="evidence" value="ECO:0007669"/>
    <property type="project" value="InterPro"/>
</dbReference>
<gene>
    <name evidence="1" type="ORF">ENL01_03860</name>
</gene>
<dbReference type="AlphaFoldDB" id="A0A7C5DGJ0"/>
<proteinExistence type="predicted"/>
<dbReference type="SUPFAM" id="SSF48295">
    <property type="entry name" value="TrpR-like"/>
    <property type="match status" value="1"/>
</dbReference>
<dbReference type="EMBL" id="DRSK01000218">
    <property type="protein sequence ID" value="HHE08008.1"/>
    <property type="molecule type" value="Genomic_DNA"/>
</dbReference>
<dbReference type="Pfam" id="PF01527">
    <property type="entry name" value="HTH_Tnp_1"/>
    <property type="match status" value="1"/>
</dbReference>
<feature type="non-terminal residue" evidence="1">
    <location>
        <position position="39"/>
    </location>
</feature>
<dbReference type="Proteomes" id="UP000886059">
    <property type="component" value="Unassembled WGS sequence"/>
</dbReference>
<evidence type="ECO:0000313" key="1">
    <source>
        <dbReference type="EMBL" id="HHE08008.1"/>
    </source>
</evidence>
<protein>
    <submittedName>
        <fullName evidence="1">IS3 family transposase</fullName>
    </submittedName>
</protein>
<dbReference type="InterPro" id="IPR036388">
    <property type="entry name" value="WH-like_DNA-bd_sf"/>
</dbReference>
<comment type="caution">
    <text evidence="1">The sequence shown here is derived from an EMBL/GenBank/DDBJ whole genome shotgun (WGS) entry which is preliminary data.</text>
</comment>
<organism evidence="1">
    <name type="scientific">Chlorobaculum parvum</name>
    <dbReference type="NCBI Taxonomy" id="274539"/>
    <lineage>
        <taxon>Bacteria</taxon>
        <taxon>Pseudomonadati</taxon>
        <taxon>Chlorobiota</taxon>
        <taxon>Chlorobiia</taxon>
        <taxon>Chlorobiales</taxon>
        <taxon>Chlorobiaceae</taxon>
        <taxon>Chlorobaculum</taxon>
    </lineage>
</organism>